<name>A0A9N8HKU9_9STRA</name>
<dbReference type="Proteomes" id="UP001153069">
    <property type="component" value="Unassembled WGS sequence"/>
</dbReference>
<protein>
    <submittedName>
        <fullName evidence="1">Uncharacterized protein</fullName>
    </submittedName>
</protein>
<gene>
    <name evidence="1" type="ORF">SEMRO_779_G201320.1</name>
</gene>
<dbReference type="EMBL" id="CAICTM010000778">
    <property type="protein sequence ID" value="CAB9516387.1"/>
    <property type="molecule type" value="Genomic_DNA"/>
</dbReference>
<comment type="caution">
    <text evidence="1">The sequence shown here is derived from an EMBL/GenBank/DDBJ whole genome shotgun (WGS) entry which is preliminary data.</text>
</comment>
<proteinExistence type="predicted"/>
<reference evidence="1" key="1">
    <citation type="submission" date="2020-06" db="EMBL/GenBank/DDBJ databases">
        <authorList>
            <consortium name="Plant Systems Biology data submission"/>
        </authorList>
    </citation>
    <scope>NUCLEOTIDE SEQUENCE</scope>
    <source>
        <strain evidence="1">D6</strain>
    </source>
</reference>
<organism evidence="1 2">
    <name type="scientific">Seminavis robusta</name>
    <dbReference type="NCBI Taxonomy" id="568900"/>
    <lineage>
        <taxon>Eukaryota</taxon>
        <taxon>Sar</taxon>
        <taxon>Stramenopiles</taxon>
        <taxon>Ochrophyta</taxon>
        <taxon>Bacillariophyta</taxon>
        <taxon>Bacillariophyceae</taxon>
        <taxon>Bacillariophycidae</taxon>
        <taxon>Naviculales</taxon>
        <taxon>Naviculaceae</taxon>
        <taxon>Seminavis</taxon>
    </lineage>
</organism>
<sequence length="254" mass="28948">MLLDRLSVLSLPVDISNLWYALLVLQLIPSALRICKGIFYPVCAGYALGHTWQQKLAYIHCTLPWWIANKLSDAYDSGGNIGILLQVCSNERIREGIQAYMQARTLNPGDVPADDHLTQMSDYGGSYVTQLYLFGNQHVQEHLEMHKIVSFVAHILDDFVDRKEDKINGQFNYFNDHPVAVDKSMEHWIDQMQSARDYFVERNDVAMVRFIDGSCAVTTLFHPNLYQLVYKNPDCDFGNPLGPLASLLVDRFSN</sequence>
<dbReference type="AlphaFoldDB" id="A0A9N8HKU9"/>
<accession>A0A9N8HKU9</accession>
<evidence type="ECO:0000313" key="1">
    <source>
        <dbReference type="EMBL" id="CAB9516387.1"/>
    </source>
</evidence>
<evidence type="ECO:0000313" key="2">
    <source>
        <dbReference type="Proteomes" id="UP001153069"/>
    </source>
</evidence>
<keyword evidence="2" id="KW-1185">Reference proteome</keyword>